<sequence length="112" mass="13021">MNNIKLMTRSELIRVIGDVITEVDVLRSNFKRETKNRKSLDDIRDQLDTYQLKLVRNVINDSTTEFKQLTTSLKEVNEELRLTIEDMDKIVQTLEALVKFVGTVQKIAELIP</sequence>
<accession>A0A1I4QFA2</accession>
<gene>
    <name evidence="2" type="ORF">SAMN05421863_102630</name>
</gene>
<proteinExistence type="predicted"/>
<organism evidence="2 3">
    <name type="scientific">Nitrosomonas communis</name>
    <dbReference type="NCBI Taxonomy" id="44574"/>
    <lineage>
        <taxon>Bacteria</taxon>
        <taxon>Pseudomonadati</taxon>
        <taxon>Pseudomonadota</taxon>
        <taxon>Betaproteobacteria</taxon>
        <taxon>Nitrosomonadales</taxon>
        <taxon>Nitrosomonadaceae</taxon>
        <taxon>Nitrosomonas</taxon>
    </lineage>
</organism>
<protein>
    <submittedName>
        <fullName evidence="2">Uncharacterized protein</fullName>
    </submittedName>
</protein>
<dbReference type="AlphaFoldDB" id="A0A1I4QFA2"/>
<evidence type="ECO:0000256" key="1">
    <source>
        <dbReference type="SAM" id="Coils"/>
    </source>
</evidence>
<evidence type="ECO:0000313" key="2">
    <source>
        <dbReference type="EMBL" id="SFM38456.1"/>
    </source>
</evidence>
<evidence type="ECO:0000313" key="3">
    <source>
        <dbReference type="Proteomes" id="UP000183287"/>
    </source>
</evidence>
<dbReference type="EMBL" id="FOUB01000026">
    <property type="protein sequence ID" value="SFM38456.1"/>
    <property type="molecule type" value="Genomic_DNA"/>
</dbReference>
<reference evidence="3" key="1">
    <citation type="submission" date="2016-10" db="EMBL/GenBank/DDBJ databases">
        <authorList>
            <person name="Varghese N."/>
            <person name="Submissions S."/>
        </authorList>
    </citation>
    <scope>NUCLEOTIDE SEQUENCE [LARGE SCALE GENOMIC DNA]</scope>
    <source>
        <strain evidence="3">Nm44</strain>
    </source>
</reference>
<feature type="coiled-coil region" evidence="1">
    <location>
        <begin position="59"/>
        <end position="97"/>
    </location>
</feature>
<dbReference type="Proteomes" id="UP000183287">
    <property type="component" value="Unassembled WGS sequence"/>
</dbReference>
<name>A0A1I4QFA2_9PROT</name>
<keyword evidence="3" id="KW-1185">Reference proteome</keyword>
<keyword evidence="1" id="KW-0175">Coiled coil</keyword>